<name>A0AAN7JM29_9MYRT</name>
<keyword evidence="2" id="KW-1185">Reference proteome</keyword>
<sequence length="74" mass="8600">MPTTPLKIEYPSSCREDGSLVEPEVHARCNIEIEDGCSHNETDDEDGLRKRIEDFIAKVNREWREENLGENARR</sequence>
<dbReference type="PANTHER" id="PTHR36595">
    <property type="entry name" value="TRANSMEMBRANE PROTEIN"/>
    <property type="match status" value="1"/>
</dbReference>
<evidence type="ECO:0000313" key="2">
    <source>
        <dbReference type="Proteomes" id="UP001345219"/>
    </source>
</evidence>
<dbReference type="EMBL" id="JAXIOK010000018">
    <property type="protein sequence ID" value="KAK4749155.1"/>
    <property type="molecule type" value="Genomic_DNA"/>
</dbReference>
<dbReference type="PANTHER" id="PTHR36595:SF3">
    <property type="entry name" value="TRANSMEMBRANE PROTEIN"/>
    <property type="match status" value="1"/>
</dbReference>
<reference evidence="1 2" key="1">
    <citation type="journal article" date="2023" name="Hortic Res">
        <title>Pangenome of water caltrop reveals structural variations and asymmetric subgenome divergence after allopolyploidization.</title>
        <authorList>
            <person name="Zhang X."/>
            <person name="Chen Y."/>
            <person name="Wang L."/>
            <person name="Yuan Y."/>
            <person name="Fang M."/>
            <person name="Shi L."/>
            <person name="Lu R."/>
            <person name="Comes H.P."/>
            <person name="Ma Y."/>
            <person name="Chen Y."/>
            <person name="Huang G."/>
            <person name="Zhou Y."/>
            <person name="Zheng Z."/>
            <person name="Qiu Y."/>
        </authorList>
    </citation>
    <scope>NUCLEOTIDE SEQUENCE [LARGE SCALE GENOMIC DNA]</scope>
    <source>
        <tissue evidence="1">Roots</tissue>
    </source>
</reference>
<comment type="caution">
    <text evidence="1">The sequence shown here is derived from an EMBL/GenBank/DDBJ whole genome shotgun (WGS) entry which is preliminary data.</text>
</comment>
<dbReference type="AlphaFoldDB" id="A0AAN7JM29"/>
<organism evidence="1 2">
    <name type="scientific">Trapa incisa</name>
    <dbReference type="NCBI Taxonomy" id="236973"/>
    <lineage>
        <taxon>Eukaryota</taxon>
        <taxon>Viridiplantae</taxon>
        <taxon>Streptophyta</taxon>
        <taxon>Embryophyta</taxon>
        <taxon>Tracheophyta</taxon>
        <taxon>Spermatophyta</taxon>
        <taxon>Magnoliopsida</taxon>
        <taxon>eudicotyledons</taxon>
        <taxon>Gunneridae</taxon>
        <taxon>Pentapetalae</taxon>
        <taxon>rosids</taxon>
        <taxon>malvids</taxon>
        <taxon>Myrtales</taxon>
        <taxon>Lythraceae</taxon>
        <taxon>Trapa</taxon>
    </lineage>
</organism>
<gene>
    <name evidence="1" type="ORF">SAY87_026604</name>
</gene>
<dbReference type="Proteomes" id="UP001345219">
    <property type="component" value="Chromosome 21"/>
</dbReference>
<proteinExistence type="predicted"/>
<accession>A0AAN7JM29</accession>
<protein>
    <submittedName>
        <fullName evidence="1">Uncharacterized protein</fullName>
    </submittedName>
</protein>
<evidence type="ECO:0000313" key="1">
    <source>
        <dbReference type="EMBL" id="KAK4749155.1"/>
    </source>
</evidence>